<dbReference type="AlphaFoldDB" id="A0AAI8YIL4"/>
<proteinExistence type="predicted"/>
<gene>
    <name evidence="1" type="ORF">KHLLAP_LOCUS9093</name>
</gene>
<keyword evidence="2" id="KW-1185">Reference proteome</keyword>
<dbReference type="EMBL" id="CAUWAG010000012">
    <property type="protein sequence ID" value="CAJ2508625.1"/>
    <property type="molecule type" value="Genomic_DNA"/>
</dbReference>
<accession>A0AAI8YIL4</accession>
<reference evidence="1" key="1">
    <citation type="submission" date="2023-10" db="EMBL/GenBank/DDBJ databases">
        <authorList>
            <person name="Hackl T."/>
        </authorList>
    </citation>
    <scope>NUCLEOTIDE SEQUENCE</scope>
</reference>
<comment type="caution">
    <text evidence="1">The sequence shown here is derived from an EMBL/GenBank/DDBJ whole genome shotgun (WGS) entry which is preliminary data.</text>
</comment>
<evidence type="ECO:0000313" key="1">
    <source>
        <dbReference type="EMBL" id="CAJ2508625.1"/>
    </source>
</evidence>
<dbReference type="Proteomes" id="UP001295740">
    <property type="component" value="Unassembled WGS sequence"/>
</dbReference>
<protein>
    <submittedName>
        <fullName evidence="1">Uu.00g136510.m01.CDS01</fullName>
    </submittedName>
</protein>
<sequence>MDTKDQQLTKRLEQQRKVMLGASDRGGKCPNQGFWNEYELVQPEDPGAIRILVFGNTGTQVSNRARGQHDVSNEIRFENRPDLVVHDSGGFEAESSEETQAIEDFLKTKSAPQLEIGDRLHVIWFCLDLNAPRAMQASTITLFKSVSKRRQLKHKNKTLTDEECDQYAEVQFPELMDLIEEEMLRVEGGRLDACIGVSAGETMEEDALGYDQASIE</sequence>
<name>A0AAI8YIL4_9PEZI</name>
<evidence type="ECO:0000313" key="2">
    <source>
        <dbReference type="Proteomes" id="UP001295740"/>
    </source>
</evidence>
<organism evidence="1 2">
    <name type="scientific">Anthostomella pinea</name>
    <dbReference type="NCBI Taxonomy" id="933095"/>
    <lineage>
        <taxon>Eukaryota</taxon>
        <taxon>Fungi</taxon>
        <taxon>Dikarya</taxon>
        <taxon>Ascomycota</taxon>
        <taxon>Pezizomycotina</taxon>
        <taxon>Sordariomycetes</taxon>
        <taxon>Xylariomycetidae</taxon>
        <taxon>Xylariales</taxon>
        <taxon>Xylariaceae</taxon>
        <taxon>Anthostomella</taxon>
    </lineage>
</organism>